<keyword evidence="7" id="KW-1185">Reference proteome</keyword>
<dbReference type="InterPro" id="IPR023213">
    <property type="entry name" value="CAT-like_dom_sf"/>
</dbReference>
<gene>
    <name evidence="6" type="ORF">Ahy_A01g000985</name>
</gene>
<dbReference type="GO" id="GO:0031405">
    <property type="term" value="F:lipoic acid binding"/>
    <property type="evidence" value="ECO:0007669"/>
    <property type="project" value="TreeGrafter"/>
</dbReference>
<comment type="caution">
    <text evidence="6">The sequence shown here is derived from an EMBL/GenBank/DDBJ whole genome shotgun (WGS) entry which is preliminary data.</text>
</comment>
<proteinExistence type="predicted"/>
<dbReference type="Proteomes" id="UP000289738">
    <property type="component" value="Chromosome A01"/>
</dbReference>
<organism evidence="6 7">
    <name type="scientific">Arachis hypogaea</name>
    <name type="common">Peanut</name>
    <dbReference type="NCBI Taxonomy" id="3818"/>
    <lineage>
        <taxon>Eukaryota</taxon>
        <taxon>Viridiplantae</taxon>
        <taxon>Streptophyta</taxon>
        <taxon>Embryophyta</taxon>
        <taxon>Tracheophyta</taxon>
        <taxon>Spermatophyta</taxon>
        <taxon>Magnoliopsida</taxon>
        <taxon>eudicotyledons</taxon>
        <taxon>Gunneridae</taxon>
        <taxon>Pentapetalae</taxon>
        <taxon>rosids</taxon>
        <taxon>fabids</taxon>
        <taxon>Fabales</taxon>
        <taxon>Fabaceae</taxon>
        <taxon>Papilionoideae</taxon>
        <taxon>50 kb inversion clade</taxon>
        <taxon>dalbergioids sensu lato</taxon>
        <taxon>Dalbergieae</taxon>
        <taxon>Pterocarpus clade</taxon>
        <taxon>Arachis</taxon>
    </lineage>
</organism>
<dbReference type="Pfam" id="PF00198">
    <property type="entry name" value="2-oxoacid_dh"/>
    <property type="match status" value="1"/>
</dbReference>
<comment type="cofactor">
    <cofactor evidence="1">
        <name>(R)-lipoate</name>
        <dbReference type="ChEBI" id="CHEBI:83088"/>
    </cofactor>
</comment>
<sequence length="272" mass="29303">MLTRISQISQEALDLRSPGSPSSSLPGLLCSAALTSLTLTPSLLLPLLFILQLMFISMHCFSTQPALELPAGKIVDVPLAQTGEGIVECELLKWHVQEGIPKSNVKSMSLAAKVPHFHYVDEINCNALVELKTAFQRINPYPDVKHTFLPILVKSLSMALTKYPSLNSCFKEDSMEVIFKGSDNIEVAMATPNGLVVPNIKNVQSLSILQGQTLGEPIAGEAAGSAPVPAPFMAQPSAPAQTPFRPPSQLSRMDQPDSNAAAHTFRPKQPIV</sequence>
<feature type="compositionally biased region" description="Polar residues" evidence="4">
    <location>
        <begin position="248"/>
        <end position="258"/>
    </location>
</feature>
<evidence type="ECO:0000256" key="1">
    <source>
        <dbReference type="ARBA" id="ARBA00001938"/>
    </source>
</evidence>
<dbReference type="InterPro" id="IPR050743">
    <property type="entry name" value="2-oxoacid_DH_E2_comp"/>
</dbReference>
<dbReference type="PANTHER" id="PTHR43178">
    <property type="entry name" value="DIHYDROLIPOAMIDE ACETYLTRANSFERASE COMPONENT OF PYRUVATE DEHYDROGENASE COMPLEX"/>
    <property type="match status" value="1"/>
</dbReference>
<evidence type="ECO:0000256" key="2">
    <source>
        <dbReference type="ARBA" id="ARBA00022679"/>
    </source>
</evidence>
<keyword evidence="3" id="KW-0012">Acyltransferase</keyword>
<name>A0A445ELS0_ARAHY</name>
<dbReference type="PANTHER" id="PTHR43178:SF14">
    <property type="entry name" value="LIPOAMIDE ACYLTRANSFERASE COMPONENT OF BRANCHED-CHAIN ALPHA-KETO ACID DEHYDROGENASE COMPLEX, MITOCHONDRIAL"/>
    <property type="match status" value="1"/>
</dbReference>
<evidence type="ECO:0000313" key="7">
    <source>
        <dbReference type="Proteomes" id="UP000289738"/>
    </source>
</evidence>
<protein>
    <recommendedName>
        <fullName evidence="5">2-oxoacid dehydrogenase acyltransferase catalytic domain-containing protein</fullName>
    </recommendedName>
</protein>
<evidence type="ECO:0000256" key="4">
    <source>
        <dbReference type="SAM" id="MobiDB-lite"/>
    </source>
</evidence>
<dbReference type="SUPFAM" id="SSF52777">
    <property type="entry name" value="CoA-dependent acyltransferases"/>
    <property type="match status" value="1"/>
</dbReference>
<dbReference type="EMBL" id="SDMP01000001">
    <property type="protein sequence ID" value="RYR76400.1"/>
    <property type="molecule type" value="Genomic_DNA"/>
</dbReference>
<feature type="domain" description="2-oxoacid dehydrogenase acyltransferase catalytic" evidence="5">
    <location>
        <begin position="100"/>
        <end position="210"/>
    </location>
</feature>
<evidence type="ECO:0000256" key="3">
    <source>
        <dbReference type="ARBA" id="ARBA00023315"/>
    </source>
</evidence>
<dbReference type="GO" id="GO:0016407">
    <property type="term" value="F:acetyltransferase activity"/>
    <property type="evidence" value="ECO:0007669"/>
    <property type="project" value="TreeGrafter"/>
</dbReference>
<dbReference type="InterPro" id="IPR001078">
    <property type="entry name" value="2-oxoacid_DH_actylTfrase"/>
</dbReference>
<dbReference type="Gene3D" id="3.30.559.10">
    <property type="entry name" value="Chloramphenicol acetyltransferase-like domain"/>
    <property type="match status" value="1"/>
</dbReference>
<evidence type="ECO:0000313" key="6">
    <source>
        <dbReference type="EMBL" id="RYR76400.1"/>
    </source>
</evidence>
<keyword evidence="2" id="KW-0808">Transferase</keyword>
<accession>A0A445ELS0</accession>
<dbReference type="GO" id="GO:0005739">
    <property type="term" value="C:mitochondrion"/>
    <property type="evidence" value="ECO:0007669"/>
    <property type="project" value="TreeGrafter"/>
</dbReference>
<evidence type="ECO:0000259" key="5">
    <source>
        <dbReference type="Pfam" id="PF00198"/>
    </source>
</evidence>
<feature type="region of interest" description="Disordered" evidence="4">
    <location>
        <begin position="225"/>
        <end position="272"/>
    </location>
</feature>
<dbReference type="AlphaFoldDB" id="A0A445ELS0"/>
<reference evidence="6 7" key="1">
    <citation type="submission" date="2019-01" db="EMBL/GenBank/DDBJ databases">
        <title>Sequencing of cultivated peanut Arachis hypogaea provides insights into genome evolution and oil improvement.</title>
        <authorList>
            <person name="Chen X."/>
        </authorList>
    </citation>
    <scope>NUCLEOTIDE SEQUENCE [LARGE SCALE GENOMIC DNA]</scope>
    <source>
        <strain evidence="7">cv. Fuhuasheng</strain>
        <tissue evidence="6">Leaves</tissue>
    </source>
</reference>